<accession>A0ABS4STV7</accession>
<evidence type="ECO:0000313" key="4">
    <source>
        <dbReference type="Proteomes" id="UP000781958"/>
    </source>
</evidence>
<keyword evidence="4" id="KW-1185">Reference proteome</keyword>
<comment type="caution">
    <text evidence="3">The sequence shown here is derived from an EMBL/GenBank/DDBJ whole genome shotgun (WGS) entry which is preliminary data.</text>
</comment>
<sequence>MTRPTMTRRAIAACIALTAFAASPAFAVCPDENMPSDMRYAYVQGAQSALNEHGFKAGTADGKMGPNTRSAVRAYQKAAKLPVDGCVTKELLDHLNFAQPKVYAPGKR</sequence>
<dbReference type="Pfam" id="PF01471">
    <property type="entry name" value="PG_binding_1"/>
    <property type="match status" value="1"/>
</dbReference>
<dbReference type="Proteomes" id="UP000781958">
    <property type="component" value="Unassembled WGS sequence"/>
</dbReference>
<proteinExistence type="predicted"/>
<keyword evidence="1" id="KW-0732">Signal</keyword>
<gene>
    <name evidence="3" type="ORF">J2851_004616</name>
</gene>
<feature type="signal peptide" evidence="1">
    <location>
        <begin position="1"/>
        <end position="27"/>
    </location>
</feature>
<dbReference type="InterPro" id="IPR002477">
    <property type="entry name" value="Peptidoglycan-bd-like"/>
</dbReference>
<protein>
    <submittedName>
        <fullName evidence="3">Peptidoglycan hydrolase-like protein with peptidoglycan-binding domain</fullName>
    </submittedName>
</protein>
<dbReference type="EMBL" id="JAGINP010000018">
    <property type="protein sequence ID" value="MBP2294820.1"/>
    <property type="molecule type" value="Genomic_DNA"/>
</dbReference>
<dbReference type="Gene3D" id="1.10.101.10">
    <property type="entry name" value="PGBD-like superfamily/PGBD"/>
    <property type="match status" value="1"/>
</dbReference>
<organism evidence="3 4">
    <name type="scientific">Azospirillum rugosum</name>
    <dbReference type="NCBI Taxonomy" id="416170"/>
    <lineage>
        <taxon>Bacteria</taxon>
        <taxon>Pseudomonadati</taxon>
        <taxon>Pseudomonadota</taxon>
        <taxon>Alphaproteobacteria</taxon>
        <taxon>Rhodospirillales</taxon>
        <taxon>Azospirillaceae</taxon>
        <taxon>Azospirillum</taxon>
    </lineage>
</organism>
<evidence type="ECO:0000259" key="2">
    <source>
        <dbReference type="Pfam" id="PF01471"/>
    </source>
</evidence>
<dbReference type="RefSeq" id="WP_246500864.1">
    <property type="nucleotide sequence ID" value="NZ_JAGINP010000018.1"/>
</dbReference>
<reference evidence="3 4" key="1">
    <citation type="submission" date="2021-03" db="EMBL/GenBank/DDBJ databases">
        <title>Genomic Encyclopedia of Type Strains, Phase III (KMG-III): the genomes of soil and plant-associated and newly described type strains.</title>
        <authorList>
            <person name="Whitman W."/>
        </authorList>
    </citation>
    <scope>NUCLEOTIDE SEQUENCE [LARGE SCALE GENOMIC DNA]</scope>
    <source>
        <strain evidence="3 4">IMMIB AFH-6</strain>
    </source>
</reference>
<evidence type="ECO:0000256" key="1">
    <source>
        <dbReference type="SAM" id="SignalP"/>
    </source>
</evidence>
<feature type="domain" description="Peptidoglycan binding-like" evidence="2">
    <location>
        <begin position="43"/>
        <end position="95"/>
    </location>
</feature>
<dbReference type="InterPro" id="IPR036365">
    <property type="entry name" value="PGBD-like_sf"/>
</dbReference>
<feature type="chain" id="PRO_5046778352" evidence="1">
    <location>
        <begin position="28"/>
        <end position="108"/>
    </location>
</feature>
<name>A0ABS4STV7_9PROT</name>
<dbReference type="InterPro" id="IPR036366">
    <property type="entry name" value="PGBDSf"/>
</dbReference>
<dbReference type="SUPFAM" id="SSF47090">
    <property type="entry name" value="PGBD-like"/>
    <property type="match status" value="1"/>
</dbReference>
<evidence type="ECO:0000313" key="3">
    <source>
        <dbReference type="EMBL" id="MBP2294820.1"/>
    </source>
</evidence>